<dbReference type="GO" id="GO:0022857">
    <property type="term" value="F:transmembrane transporter activity"/>
    <property type="evidence" value="ECO:0007669"/>
    <property type="project" value="InterPro"/>
</dbReference>
<feature type="transmembrane region" description="Helical" evidence="9">
    <location>
        <begin position="369"/>
        <end position="394"/>
    </location>
</feature>
<keyword evidence="7 9" id="KW-0472">Membrane</keyword>
<evidence type="ECO:0000313" key="11">
    <source>
        <dbReference type="EMBL" id="TWF73408.1"/>
    </source>
</evidence>
<evidence type="ECO:0000256" key="1">
    <source>
        <dbReference type="ARBA" id="ARBA00004651"/>
    </source>
</evidence>
<feature type="transmembrane region" description="Helical" evidence="9">
    <location>
        <begin position="61"/>
        <end position="79"/>
    </location>
</feature>
<evidence type="ECO:0000256" key="8">
    <source>
        <dbReference type="ARBA" id="ARBA00023251"/>
    </source>
</evidence>
<dbReference type="AlphaFoldDB" id="A0A561SF23"/>
<dbReference type="OrthoDB" id="9812221at2"/>
<feature type="transmembrane region" description="Helical" evidence="9">
    <location>
        <begin position="147"/>
        <end position="167"/>
    </location>
</feature>
<protein>
    <submittedName>
        <fullName evidence="11">EmrB/QacA subfamily drug resistance transporter</fullName>
    </submittedName>
</protein>
<dbReference type="InterPro" id="IPR020846">
    <property type="entry name" value="MFS_dom"/>
</dbReference>
<keyword evidence="4" id="KW-1003">Cell membrane</keyword>
<evidence type="ECO:0000256" key="3">
    <source>
        <dbReference type="ARBA" id="ARBA00022448"/>
    </source>
</evidence>
<dbReference type="GO" id="GO:0046677">
    <property type="term" value="P:response to antibiotic"/>
    <property type="evidence" value="ECO:0007669"/>
    <property type="project" value="UniProtKB-KW"/>
</dbReference>
<evidence type="ECO:0000256" key="2">
    <source>
        <dbReference type="ARBA" id="ARBA00008537"/>
    </source>
</evidence>
<feature type="transmembrane region" description="Helical" evidence="9">
    <location>
        <begin position="179"/>
        <end position="200"/>
    </location>
</feature>
<feature type="domain" description="Major facilitator superfamily (MFS) profile" evidence="10">
    <location>
        <begin position="25"/>
        <end position="474"/>
    </location>
</feature>
<feature type="transmembrane region" description="Helical" evidence="9">
    <location>
        <begin position="91"/>
        <end position="110"/>
    </location>
</feature>
<evidence type="ECO:0000256" key="5">
    <source>
        <dbReference type="ARBA" id="ARBA00022692"/>
    </source>
</evidence>
<feature type="transmembrane region" description="Helical" evidence="9">
    <location>
        <begin position="452"/>
        <end position="471"/>
    </location>
</feature>
<dbReference type="Proteomes" id="UP000317940">
    <property type="component" value="Unassembled WGS sequence"/>
</dbReference>
<keyword evidence="6 9" id="KW-1133">Transmembrane helix</keyword>
<keyword evidence="12" id="KW-1185">Reference proteome</keyword>
<proteinExistence type="inferred from homology"/>
<feature type="transmembrane region" description="Helical" evidence="9">
    <location>
        <begin position="415"/>
        <end position="432"/>
    </location>
</feature>
<gene>
    <name evidence="11" type="ORF">FHX73_1519</name>
</gene>
<organism evidence="11 12">
    <name type="scientific">Kitasatospora viridis</name>
    <dbReference type="NCBI Taxonomy" id="281105"/>
    <lineage>
        <taxon>Bacteria</taxon>
        <taxon>Bacillati</taxon>
        <taxon>Actinomycetota</taxon>
        <taxon>Actinomycetes</taxon>
        <taxon>Kitasatosporales</taxon>
        <taxon>Streptomycetaceae</taxon>
        <taxon>Kitasatospora</taxon>
    </lineage>
</organism>
<dbReference type="EMBL" id="VIWT01000005">
    <property type="protein sequence ID" value="TWF73408.1"/>
    <property type="molecule type" value="Genomic_DNA"/>
</dbReference>
<feature type="transmembrane region" description="Helical" evidence="9">
    <location>
        <begin position="240"/>
        <end position="258"/>
    </location>
</feature>
<feature type="transmembrane region" description="Helical" evidence="9">
    <location>
        <begin position="21"/>
        <end position="49"/>
    </location>
</feature>
<evidence type="ECO:0000256" key="4">
    <source>
        <dbReference type="ARBA" id="ARBA00022475"/>
    </source>
</evidence>
<comment type="caution">
    <text evidence="11">The sequence shown here is derived from an EMBL/GenBank/DDBJ whole genome shotgun (WGS) entry which is preliminary data.</text>
</comment>
<dbReference type="RefSeq" id="WP_145910400.1">
    <property type="nucleotide sequence ID" value="NZ_BAAAMZ010000001.1"/>
</dbReference>
<dbReference type="NCBIfam" id="TIGR00711">
    <property type="entry name" value="efflux_EmrB"/>
    <property type="match status" value="1"/>
</dbReference>
<dbReference type="PANTHER" id="PTHR42718:SF9">
    <property type="entry name" value="MAJOR FACILITATOR SUPERFAMILY MULTIDRUG TRANSPORTER MFSC"/>
    <property type="match status" value="1"/>
</dbReference>
<feature type="transmembrane region" description="Helical" evidence="9">
    <location>
        <begin position="278"/>
        <end position="299"/>
    </location>
</feature>
<comment type="subcellular location">
    <subcellularLocation>
        <location evidence="1">Cell membrane</location>
        <topology evidence="1">Multi-pass membrane protein</topology>
    </subcellularLocation>
</comment>
<dbReference type="Gene3D" id="1.20.1720.10">
    <property type="entry name" value="Multidrug resistance protein D"/>
    <property type="match status" value="1"/>
</dbReference>
<comment type="similarity">
    <text evidence="2">Belongs to the major facilitator superfamily. EmrB family.</text>
</comment>
<dbReference type="SUPFAM" id="SSF103473">
    <property type="entry name" value="MFS general substrate transporter"/>
    <property type="match status" value="1"/>
</dbReference>
<keyword evidence="8" id="KW-0046">Antibiotic resistance</keyword>
<accession>A0A561SF23</accession>
<evidence type="ECO:0000313" key="12">
    <source>
        <dbReference type="Proteomes" id="UP000317940"/>
    </source>
</evidence>
<dbReference type="PROSITE" id="PS50850">
    <property type="entry name" value="MFS"/>
    <property type="match status" value="1"/>
</dbReference>
<evidence type="ECO:0000256" key="6">
    <source>
        <dbReference type="ARBA" id="ARBA00022989"/>
    </source>
</evidence>
<dbReference type="PANTHER" id="PTHR42718">
    <property type="entry name" value="MAJOR FACILITATOR SUPERFAMILY MULTIDRUG TRANSPORTER MFSC"/>
    <property type="match status" value="1"/>
</dbReference>
<keyword evidence="5 9" id="KW-0812">Transmembrane</keyword>
<evidence type="ECO:0000256" key="7">
    <source>
        <dbReference type="ARBA" id="ARBA00023136"/>
    </source>
</evidence>
<keyword evidence="3" id="KW-0813">Transport</keyword>
<dbReference type="InterPro" id="IPR011701">
    <property type="entry name" value="MFS"/>
</dbReference>
<evidence type="ECO:0000256" key="9">
    <source>
        <dbReference type="SAM" id="Phobius"/>
    </source>
</evidence>
<evidence type="ECO:0000259" key="10">
    <source>
        <dbReference type="PROSITE" id="PS50850"/>
    </source>
</evidence>
<reference evidence="11 12" key="1">
    <citation type="submission" date="2019-06" db="EMBL/GenBank/DDBJ databases">
        <title>Sequencing the genomes of 1000 actinobacteria strains.</title>
        <authorList>
            <person name="Klenk H.-P."/>
        </authorList>
    </citation>
    <scope>NUCLEOTIDE SEQUENCE [LARGE SCALE GENOMIC DNA]</scope>
    <source>
        <strain evidence="11 12">DSM 44826</strain>
    </source>
</reference>
<dbReference type="GO" id="GO:0005886">
    <property type="term" value="C:plasma membrane"/>
    <property type="evidence" value="ECO:0007669"/>
    <property type="project" value="UniProtKB-SubCell"/>
</dbReference>
<dbReference type="InterPro" id="IPR004638">
    <property type="entry name" value="EmrB-like"/>
</dbReference>
<feature type="transmembrane region" description="Helical" evidence="9">
    <location>
        <begin position="116"/>
        <end position="135"/>
    </location>
</feature>
<feature type="transmembrane region" description="Helical" evidence="9">
    <location>
        <begin position="343"/>
        <end position="363"/>
    </location>
</feature>
<sequence>MASHSASAARSSPRARPGGSSPWLTLLAVSVGSFMTILDSTVVNVAVHALQLRYGAPTSEVQWVVSGYALALGIATPLAGELGERFGTKRVFLSSLLAFAVASLLCGLAPGLGLLVAARVVQGLAGGFALPLGSARLFTAFPAERRGLAFGIFGLVLVFAPMIGPLVGGAFVDAGLSSWIFFVNVPIGLVGVLLGSRVLAPDEPRDPNRPPPDWLSLAAVCPGFGGLLLGATQLGAGQRSTAVLSFAVGAAALALLVIRQQTGRQGPFDFGLYRLRSYGVGSAINVLGQVPFFGTQFLLPLAIQVVHRSSALDAGLALLPLAVSAGTTGLLGGRIRDTWGPRLPLTAGFLLLAVGIALVRARAADSDPAALVLPLVVTGAGAGVIPPLTQVTAISAVPPAAVTRGTALFQATQRTCQALSVAVLSAIAMSGVTVPADNPGYSAQFAAGLSDAYGLALLFALCCAGLALLLPGGRLPARVDRAPTPAVD</sequence>
<dbReference type="Pfam" id="PF07690">
    <property type="entry name" value="MFS_1"/>
    <property type="match status" value="1"/>
</dbReference>
<dbReference type="Gene3D" id="1.20.1250.20">
    <property type="entry name" value="MFS general substrate transporter like domains"/>
    <property type="match status" value="1"/>
</dbReference>
<feature type="transmembrane region" description="Helical" evidence="9">
    <location>
        <begin position="212"/>
        <end position="234"/>
    </location>
</feature>
<dbReference type="InterPro" id="IPR036259">
    <property type="entry name" value="MFS_trans_sf"/>
</dbReference>
<name>A0A561SF23_9ACTN</name>
<feature type="transmembrane region" description="Helical" evidence="9">
    <location>
        <begin position="311"/>
        <end position="331"/>
    </location>
</feature>